<accession>A0ABU4NP36</accession>
<evidence type="ECO:0000313" key="1">
    <source>
        <dbReference type="EMBL" id="MDX3704883.1"/>
    </source>
</evidence>
<dbReference type="EMBL" id="JARAYU010000016">
    <property type="protein sequence ID" value="MDX3704883.1"/>
    <property type="molecule type" value="Genomic_DNA"/>
</dbReference>
<sequence length="66" mass="7097">MGVESICRERLDNAGLRGIEALVGATDDEIDALGFAGCLNLLHKYITLDLARRITPADIGGELELK</sequence>
<organism evidence="1 2">
    <name type="scientific">Streptomyces europaeiscabiei</name>
    <dbReference type="NCBI Taxonomy" id="146819"/>
    <lineage>
        <taxon>Bacteria</taxon>
        <taxon>Bacillati</taxon>
        <taxon>Actinomycetota</taxon>
        <taxon>Actinomycetes</taxon>
        <taxon>Kitasatosporales</taxon>
        <taxon>Streptomycetaceae</taxon>
        <taxon>Streptomyces</taxon>
    </lineage>
</organism>
<dbReference type="Proteomes" id="UP001271274">
    <property type="component" value="Unassembled WGS sequence"/>
</dbReference>
<evidence type="ECO:0000313" key="2">
    <source>
        <dbReference type="Proteomes" id="UP001271274"/>
    </source>
</evidence>
<name>A0ABU4NP36_9ACTN</name>
<keyword evidence="2" id="KW-1185">Reference proteome</keyword>
<protein>
    <submittedName>
        <fullName evidence="1">Uncharacterized protein</fullName>
    </submittedName>
</protein>
<reference evidence="1 2" key="1">
    <citation type="journal article" date="2023" name="Microb. Genom.">
        <title>Mesoterricola silvestris gen. nov., sp. nov., Mesoterricola sediminis sp. nov., Geothrix oryzae sp. nov., Geothrix edaphica sp. nov., Geothrix rubra sp. nov., and Geothrix limicola sp. nov., six novel members of Acidobacteriota isolated from soils.</title>
        <authorList>
            <person name="Weisberg A.J."/>
            <person name="Pearce E."/>
            <person name="Kramer C.G."/>
            <person name="Chang J.H."/>
            <person name="Clarke C.R."/>
        </authorList>
    </citation>
    <scope>NUCLEOTIDE SEQUENCE [LARGE SCALE GENOMIC DNA]</scope>
    <source>
        <strain evidence="1 2">ID09-01A</strain>
    </source>
</reference>
<comment type="caution">
    <text evidence="1">The sequence shown here is derived from an EMBL/GenBank/DDBJ whole genome shotgun (WGS) entry which is preliminary data.</text>
</comment>
<dbReference type="RefSeq" id="WP_119580223.1">
    <property type="nucleotide sequence ID" value="NZ_JARAUR010000078.1"/>
</dbReference>
<proteinExistence type="predicted"/>
<gene>
    <name evidence="1" type="ORF">PV662_35120</name>
</gene>